<dbReference type="AlphaFoldDB" id="A0AAV5NWF1"/>
<accession>A0AAV5NWF1</accession>
<dbReference type="InterPro" id="IPR050194">
    <property type="entry name" value="Glycosyltransferase_grp1"/>
</dbReference>
<dbReference type="PANTHER" id="PTHR45947:SF3">
    <property type="entry name" value="SULFOQUINOVOSYL TRANSFERASE SQD2"/>
    <property type="match status" value="1"/>
</dbReference>
<dbReference type="Gene3D" id="3.40.50.2000">
    <property type="entry name" value="Glycogen Phosphorylase B"/>
    <property type="match status" value="2"/>
</dbReference>
<keyword evidence="3" id="KW-1185">Reference proteome</keyword>
<dbReference type="SUPFAM" id="SSF53756">
    <property type="entry name" value="UDP-Glycosyltransferase/glycogen phosphorylase"/>
    <property type="match status" value="1"/>
</dbReference>
<name>A0AAV5NWF1_9VIBR</name>
<dbReference type="PANTHER" id="PTHR45947">
    <property type="entry name" value="SULFOQUINOVOSYL TRANSFERASE SQD2"/>
    <property type="match status" value="1"/>
</dbReference>
<comment type="caution">
    <text evidence="2">The sequence shown here is derived from an EMBL/GenBank/DDBJ whole genome shotgun (WGS) entry which is preliminary data.</text>
</comment>
<dbReference type="CDD" id="cd03801">
    <property type="entry name" value="GT4_PimA-like"/>
    <property type="match status" value="1"/>
</dbReference>
<feature type="domain" description="Glycosyl transferase family 1" evidence="1">
    <location>
        <begin position="182"/>
        <end position="337"/>
    </location>
</feature>
<dbReference type="RefSeq" id="WP_224055276.1">
    <property type="nucleotide sequence ID" value="NZ_AP025144.1"/>
</dbReference>
<proteinExistence type="predicted"/>
<dbReference type="Pfam" id="PF00534">
    <property type="entry name" value="Glycos_transf_1"/>
    <property type="match status" value="1"/>
</dbReference>
<sequence length="369" mass="42377">MKKVIVLTPNYLKNNGVGFACSNNVKSLIKTGYDVTVYTDKAGSVSLFGEKVTIIPEDKARALHCIISDENPDLLIAYCWHTWCIKLLYKVSKNNKEIKTCIMSHGTARRVKHNFKSRIYSMRWFFYNHFIKKNIKEIDLLVVLSDKKDTDRFEDNLIYDSIVTNKCRKVTIGNTVPDHFFKNKLSFPRKKQIVHVGAFTSLKNEKEILNAFLESNLDEFSLILIGKEDNEYLRIMKNTLKNTDKKVLFKVGIKHEEIIDIVSQASIVALSSKSECQPISLIESLSKGTPFVARNTGCISEYKGGVVYDNYEGLRRVLDRLMIDEEYLKKLSDTGYEYCLDFHSESKNQNEFISEVARLIDVEQESTNG</sequence>
<evidence type="ECO:0000313" key="2">
    <source>
        <dbReference type="EMBL" id="GLQ74592.1"/>
    </source>
</evidence>
<gene>
    <name evidence="2" type="ORF">GCM10007932_39530</name>
</gene>
<evidence type="ECO:0000313" key="3">
    <source>
        <dbReference type="Proteomes" id="UP001156690"/>
    </source>
</evidence>
<evidence type="ECO:0000259" key="1">
    <source>
        <dbReference type="Pfam" id="PF00534"/>
    </source>
</evidence>
<dbReference type="Proteomes" id="UP001156690">
    <property type="component" value="Unassembled WGS sequence"/>
</dbReference>
<dbReference type="EMBL" id="BSNX01000056">
    <property type="protein sequence ID" value="GLQ74592.1"/>
    <property type="molecule type" value="Genomic_DNA"/>
</dbReference>
<organism evidence="2 3">
    <name type="scientific">Vibrio penaeicida</name>
    <dbReference type="NCBI Taxonomy" id="104609"/>
    <lineage>
        <taxon>Bacteria</taxon>
        <taxon>Pseudomonadati</taxon>
        <taxon>Pseudomonadota</taxon>
        <taxon>Gammaproteobacteria</taxon>
        <taxon>Vibrionales</taxon>
        <taxon>Vibrionaceae</taxon>
        <taxon>Vibrio</taxon>
    </lineage>
</organism>
<dbReference type="InterPro" id="IPR001296">
    <property type="entry name" value="Glyco_trans_1"/>
</dbReference>
<reference evidence="3" key="1">
    <citation type="journal article" date="2019" name="Int. J. Syst. Evol. Microbiol.">
        <title>The Global Catalogue of Microorganisms (GCM) 10K type strain sequencing project: providing services to taxonomists for standard genome sequencing and annotation.</title>
        <authorList>
            <consortium name="The Broad Institute Genomics Platform"/>
            <consortium name="The Broad Institute Genome Sequencing Center for Infectious Disease"/>
            <person name="Wu L."/>
            <person name="Ma J."/>
        </authorList>
    </citation>
    <scope>NUCLEOTIDE SEQUENCE [LARGE SCALE GENOMIC DNA]</scope>
    <source>
        <strain evidence="3">NBRC 15640</strain>
    </source>
</reference>
<protein>
    <recommendedName>
        <fullName evidence="1">Glycosyl transferase family 1 domain-containing protein</fullName>
    </recommendedName>
</protein>
<dbReference type="GO" id="GO:0016757">
    <property type="term" value="F:glycosyltransferase activity"/>
    <property type="evidence" value="ECO:0007669"/>
    <property type="project" value="InterPro"/>
</dbReference>